<dbReference type="EMBL" id="AP025698">
    <property type="protein sequence ID" value="BDH79252.1"/>
    <property type="molecule type" value="Genomic_DNA"/>
</dbReference>
<feature type="transmembrane region" description="Helical" evidence="6">
    <location>
        <begin position="443"/>
        <end position="460"/>
    </location>
</feature>
<dbReference type="Proteomes" id="UP000831817">
    <property type="component" value="Chromosome"/>
</dbReference>
<evidence type="ECO:0000256" key="6">
    <source>
        <dbReference type="SAM" id="Phobius"/>
    </source>
</evidence>
<feature type="transmembrane region" description="Helical" evidence="6">
    <location>
        <begin position="118"/>
        <end position="140"/>
    </location>
</feature>
<feature type="transmembrane region" description="Helical" evidence="6">
    <location>
        <begin position="361"/>
        <end position="381"/>
    </location>
</feature>
<name>A0ABN6PAJ6_9EURY</name>
<dbReference type="CDD" id="cd13128">
    <property type="entry name" value="MATE_Wzx_like"/>
    <property type="match status" value="1"/>
</dbReference>
<evidence type="ECO:0000256" key="2">
    <source>
        <dbReference type="ARBA" id="ARBA00022475"/>
    </source>
</evidence>
<keyword evidence="8" id="KW-1185">Reference proteome</keyword>
<evidence type="ECO:0000313" key="8">
    <source>
        <dbReference type="Proteomes" id="UP000831817"/>
    </source>
</evidence>
<feature type="transmembrane region" description="Helical" evidence="6">
    <location>
        <begin position="93"/>
        <end position="112"/>
    </location>
</feature>
<dbReference type="PANTHER" id="PTHR30250">
    <property type="entry name" value="PST FAMILY PREDICTED COLANIC ACID TRANSPORTER"/>
    <property type="match status" value="1"/>
</dbReference>
<reference evidence="7 8" key="1">
    <citation type="submission" date="2022-04" db="EMBL/GenBank/DDBJ databases">
        <title>Complete genome of Methanothermobacter tenebrarum strain RMAS.</title>
        <authorList>
            <person name="Nakamura K."/>
            <person name="Oshima K."/>
            <person name="Hattori M."/>
            <person name="Kamagata Y."/>
            <person name="Takamizawa K."/>
        </authorList>
    </citation>
    <scope>NUCLEOTIDE SEQUENCE [LARGE SCALE GENOMIC DNA]</scope>
    <source>
        <strain evidence="7 8">RMAS</strain>
    </source>
</reference>
<feature type="transmembrane region" description="Helical" evidence="6">
    <location>
        <begin position="387"/>
        <end position="407"/>
    </location>
</feature>
<evidence type="ECO:0000256" key="4">
    <source>
        <dbReference type="ARBA" id="ARBA00022989"/>
    </source>
</evidence>
<dbReference type="InterPro" id="IPR002797">
    <property type="entry name" value="Polysacc_synth"/>
</dbReference>
<feature type="transmembrane region" description="Helical" evidence="6">
    <location>
        <begin position="178"/>
        <end position="196"/>
    </location>
</feature>
<organism evidence="7 8">
    <name type="scientific">Methanothermobacter tenebrarum</name>
    <dbReference type="NCBI Taxonomy" id="680118"/>
    <lineage>
        <taxon>Archaea</taxon>
        <taxon>Methanobacteriati</taxon>
        <taxon>Methanobacteriota</taxon>
        <taxon>Methanomada group</taxon>
        <taxon>Methanobacteria</taxon>
        <taxon>Methanobacteriales</taxon>
        <taxon>Methanobacteriaceae</taxon>
        <taxon>Methanothermobacter</taxon>
    </lineage>
</organism>
<sequence length="474" mass="52430">MVDRMDPKKTIARNTLFLLAATIFTNVAAFVWNVYLARYLGAAGFGVLSAALALTGIFSILADLGTGTYITREIARNPERAPELAGAGLGNRLILSFIVLILIFLFPLTGIYRGAAAAVVMFIAGYMLVSSFGSFFNSIFQGFQRMEYQTIWNILNSFFILVGVLCVVWLGGDVVSVAVAYLLAAIFSLLYSIIIFRRRFFTPRISSDLGMLRESLPFGITSVFALIYFWIDSVMLSFMKGEVSVGLYSAPYRLLTVITSLYSVYLFAVFPVMSRFYVESSESLKFTYRRSIKYLIMVAIPLIFLVFFLAPEIIRIIYSEEYLKSVPALRILILASGFMFINGVTSNLLGSADRQVTVTKITGLGALFNVAVNLLLIPAFSFMGASVATVLTELLMTILFLRVVMGMGYGPGLDDLKSAWRLAVPSLISVIILMIPADPLIRTVGFLIVYIVGIFIFRAVDDVDLQIMRSIIGK</sequence>
<keyword evidence="2" id="KW-1003">Cell membrane</keyword>
<comment type="subcellular location">
    <subcellularLocation>
        <location evidence="1">Cell membrane</location>
        <topology evidence="1">Multi-pass membrane protein</topology>
    </subcellularLocation>
</comment>
<evidence type="ECO:0000313" key="7">
    <source>
        <dbReference type="EMBL" id="BDH79252.1"/>
    </source>
</evidence>
<protein>
    <submittedName>
        <fullName evidence="7">Transporter</fullName>
    </submittedName>
</protein>
<feature type="transmembrane region" description="Helical" evidence="6">
    <location>
        <begin position="152"/>
        <end position="172"/>
    </location>
</feature>
<keyword evidence="3 6" id="KW-0812">Transmembrane</keyword>
<feature type="transmembrane region" description="Helical" evidence="6">
    <location>
        <begin position="329"/>
        <end position="349"/>
    </location>
</feature>
<feature type="transmembrane region" description="Helical" evidence="6">
    <location>
        <begin position="294"/>
        <end position="317"/>
    </location>
</feature>
<dbReference type="Pfam" id="PF01943">
    <property type="entry name" value="Polysacc_synt"/>
    <property type="match status" value="1"/>
</dbReference>
<proteinExistence type="predicted"/>
<keyword evidence="4 6" id="KW-1133">Transmembrane helix</keyword>
<feature type="transmembrane region" description="Helical" evidence="6">
    <location>
        <begin position="419"/>
        <end position="437"/>
    </location>
</feature>
<dbReference type="InterPro" id="IPR050833">
    <property type="entry name" value="Poly_Biosynth_Transport"/>
</dbReference>
<accession>A0ABN6PAJ6</accession>
<feature type="transmembrane region" description="Helical" evidence="6">
    <location>
        <begin position="39"/>
        <end position="62"/>
    </location>
</feature>
<gene>
    <name evidence="7" type="ORF">MTTB_06310</name>
</gene>
<feature type="transmembrane region" description="Helical" evidence="6">
    <location>
        <begin position="250"/>
        <end position="273"/>
    </location>
</feature>
<evidence type="ECO:0000256" key="5">
    <source>
        <dbReference type="ARBA" id="ARBA00023136"/>
    </source>
</evidence>
<evidence type="ECO:0000256" key="3">
    <source>
        <dbReference type="ARBA" id="ARBA00022692"/>
    </source>
</evidence>
<keyword evidence="5 6" id="KW-0472">Membrane</keyword>
<dbReference type="PANTHER" id="PTHR30250:SF11">
    <property type="entry name" value="O-ANTIGEN TRANSPORTER-RELATED"/>
    <property type="match status" value="1"/>
</dbReference>
<feature type="transmembrane region" description="Helical" evidence="6">
    <location>
        <begin position="216"/>
        <end position="238"/>
    </location>
</feature>
<evidence type="ECO:0000256" key="1">
    <source>
        <dbReference type="ARBA" id="ARBA00004651"/>
    </source>
</evidence>